<dbReference type="SMART" id="SM00021">
    <property type="entry name" value="DAX"/>
    <property type="match status" value="1"/>
</dbReference>
<evidence type="ECO:0000313" key="23">
    <source>
        <dbReference type="Proteomes" id="UP000694545"/>
    </source>
</evidence>
<evidence type="ECO:0000256" key="19">
    <source>
        <dbReference type="SAM" id="MobiDB-lite"/>
    </source>
</evidence>
<evidence type="ECO:0000256" key="8">
    <source>
        <dbReference type="ARBA" id="ARBA00022949"/>
    </source>
</evidence>
<accession>A0A8D2LNW7</accession>
<dbReference type="InterPro" id="IPR001158">
    <property type="entry name" value="DIX"/>
</dbReference>
<keyword evidence="11" id="KW-0206">Cytoskeleton</keyword>
<dbReference type="SUPFAM" id="SSF47576">
    <property type="entry name" value="Calponin-homology domain, CH-domain"/>
    <property type="match status" value="1"/>
</dbReference>
<dbReference type="PANTHER" id="PTHR10878">
    <property type="entry name" value="SEGMENT POLARITY PROTEIN DISHEVELLED"/>
    <property type="match status" value="1"/>
</dbReference>
<feature type="domain" description="DIX" evidence="21">
    <location>
        <begin position="556"/>
        <end position="637"/>
    </location>
</feature>
<dbReference type="Ensembl" id="ENSVKKT00000025281.1">
    <property type="protein sequence ID" value="ENSVKKP00000024681.1"/>
    <property type="gene ID" value="ENSVKKG00000016201.1"/>
</dbReference>
<evidence type="ECO:0000256" key="5">
    <source>
        <dbReference type="ARBA" id="ARBA00022553"/>
    </source>
</evidence>
<evidence type="ECO:0000256" key="3">
    <source>
        <dbReference type="ARBA" id="ARBA00022473"/>
    </source>
</evidence>
<dbReference type="GO" id="GO:0005829">
    <property type="term" value="C:cytosol"/>
    <property type="evidence" value="ECO:0007669"/>
    <property type="project" value="TreeGrafter"/>
</dbReference>
<evidence type="ECO:0000256" key="14">
    <source>
        <dbReference type="ARBA" id="ARBA00068877"/>
    </source>
</evidence>
<feature type="coiled-coil region" evidence="18">
    <location>
        <begin position="503"/>
        <end position="530"/>
    </location>
</feature>
<evidence type="ECO:0000256" key="4">
    <source>
        <dbReference type="ARBA" id="ARBA00022490"/>
    </source>
</evidence>
<feature type="region of interest" description="Disordered" evidence="19">
    <location>
        <begin position="126"/>
        <end position="153"/>
    </location>
</feature>
<dbReference type="CDD" id="cd21213">
    <property type="entry name" value="CH_DIXDC1"/>
    <property type="match status" value="1"/>
</dbReference>
<evidence type="ECO:0000256" key="12">
    <source>
        <dbReference type="ARBA" id="ARBA00058710"/>
    </source>
</evidence>
<dbReference type="InterPro" id="IPR036872">
    <property type="entry name" value="CH_dom_sf"/>
</dbReference>
<evidence type="ECO:0000256" key="16">
    <source>
        <dbReference type="ARBA" id="ARBA00079899"/>
    </source>
</evidence>
<name>A0A8D2LNW7_VARKO</name>
<proteinExistence type="inferred from homology"/>
<feature type="region of interest" description="Disordered" evidence="19">
    <location>
        <begin position="207"/>
        <end position="245"/>
    </location>
</feature>
<keyword evidence="3" id="KW-0217">Developmental protein</keyword>
<protein>
    <recommendedName>
        <fullName evidence="14">Dixin</fullName>
    </recommendedName>
    <alternativeName>
        <fullName evidence="15">Coiled-coil protein DIX1</fullName>
    </alternativeName>
    <alternativeName>
        <fullName evidence="16">DIX domain-containing protein 1</fullName>
    </alternativeName>
</protein>
<dbReference type="GO" id="GO:0005925">
    <property type="term" value="C:focal adhesion"/>
    <property type="evidence" value="ECO:0007669"/>
    <property type="project" value="UniProtKB-SubCell"/>
</dbReference>
<evidence type="ECO:0000256" key="18">
    <source>
        <dbReference type="SAM" id="Coils"/>
    </source>
</evidence>
<evidence type="ECO:0000256" key="17">
    <source>
        <dbReference type="PROSITE-ProRule" id="PRU00069"/>
    </source>
</evidence>
<dbReference type="FunFam" id="1.10.418.10:FF:000054">
    <property type="entry name" value="Dixin isoform 1"/>
    <property type="match status" value="1"/>
</dbReference>
<evidence type="ECO:0000256" key="11">
    <source>
        <dbReference type="ARBA" id="ARBA00023212"/>
    </source>
</evidence>
<evidence type="ECO:0000313" key="22">
    <source>
        <dbReference type="Ensembl" id="ENSVKKP00000024681.1"/>
    </source>
</evidence>
<dbReference type="InterPro" id="IPR001715">
    <property type="entry name" value="CH_dom"/>
</dbReference>
<keyword evidence="7" id="KW-0832">Ubl conjugation</keyword>
<dbReference type="PROSITE" id="PS50841">
    <property type="entry name" value="DIX"/>
    <property type="match status" value="1"/>
</dbReference>
<reference evidence="22" key="2">
    <citation type="submission" date="2025-09" db="UniProtKB">
        <authorList>
            <consortium name="Ensembl"/>
        </authorList>
    </citation>
    <scope>IDENTIFICATION</scope>
</reference>
<dbReference type="InterPro" id="IPR029071">
    <property type="entry name" value="Ubiquitin-like_domsf"/>
</dbReference>
<dbReference type="FunFam" id="2.40.240.130:FF:000003">
    <property type="entry name" value="Dixin isoform 1"/>
    <property type="match status" value="1"/>
</dbReference>
<dbReference type="GO" id="GO:0003779">
    <property type="term" value="F:actin binding"/>
    <property type="evidence" value="ECO:0007669"/>
    <property type="project" value="UniProtKB-KW"/>
</dbReference>
<evidence type="ECO:0000256" key="15">
    <source>
        <dbReference type="ARBA" id="ARBA00077663"/>
    </source>
</evidence>
<dbReference type="SMART" id="SM00033">
    <property type="entry name" value="CH"/>
    <property type="match status" value="1"/>
</dbReference>
<sequence length="640" mass="71229">MAQEAPSDSLCFYLQAYVAWVNSQLKKKPEVKPVQDLRRDLRDGVVLVSLIEIVAGEQLSGVQASPTSQQEMKENVEKVLQFVASKKIRMHQTSAKDIVDGNLKCIMRLILALAAHFKPGSSKMAAQLPASAPGKSSPGAGVPFASHRPHSATAVAQGAAAALADVRQDVLRLGRDAFRHRQRDSSLDEEIEHPYWSVRALVQQYEGQQSAPSELHSSSLTSPSPINSAKSDCSAAPSEEKAGSDICHEEDADARTGTAASGRPALNLGVSRPPLGLRLETSWEEQLLEQQDHLEKEMEEAKKMISGLQALLLNGSLPEDEQGRALVLCEQETCPEEQLIILRGRLDQSMEENQELKVTCNAALLFQDALQQRLTQQDTLMLQIKQELLRASMDKEDLHSQNADLQRKVEERNRLLAEYKKELGQKDRHLHQHQAKMEEMLRQLSEASYQQVPLERELERKEAILAQCVKKDAEESGDLQLVREALRSLRNSFSGHDPQHHTIDSLEQGISSLMERLHRMEAQKRQERRVTPAAEAGPLVRSLARPWPAGAPGRAAGKTRGSVCPAWKRAATGPLPVRLGEVTLKDFKAAIDREGTHRYHFKALDPEFGTVKEEVFHDDDIIPGWEGKIVAWVEEDHGEN</sequence>
<organism evidence="22 23">
    <name type="scientific">Varanus komodoensis</name>
    <name type="common">Komodo dragon</name>
    <dbReference type="NCBI Taxonomy" id="61221"/>
    <lineage>
        <taxon>Eukaryota</taxon>
        <taxon>Metazoa</taxon>
        <taxon>Chordata</taxon>
        <taxon>Craniata</taxon>
        <taxon>Vertebrata</taxon>
        <taxon>Euteleostomi</taxon>
        <taxon>Lepidosauria</taxon>
        <taxon>Squamata</taxon>
        <taxon>Bifurcata</taxon>
        <taxon>Unidentata</taxon>
        <taxon>Episquamata</taxon>
        <taxon>Toxicofera</taxon>
        <taxon>Anguimorpha</taxon>
        <taxon>Paleoanguimorpha</taxon>
        <taxon>Varanoidea</taxon>
        <taxon>Varanidae</taxon>
        <taxon>Varanus</taxon>
    </lineage>
</organism>
<evidence type="ECO:0000259" key="20">
    <source>
        <dbReference type="PROSITE" id="PS50021"/>
    </source>
</evidence>
<dbReference type="InterPro" id="IPR015506">
    <property type="entry name" value="Dsh/Dvl-rel"/>
</dbReference>
<evidence type="ECO:0000256" key="9">
    <source>
        <dbReference type="ARBA" id="ARBA00023054"/>
    </source>
</evidence>
<evidence type="ECO:0000256" key="1">
    <source>
        <dbReference type="ARBA" id="ARBA00004246"/>
    </source>
</evidence>
<evidence type="ECO:0000256" key="6">
    <source>
        <dbReference type="ARBA" id="ARBA00022687"/>
    </source>
</evidence>
<comment type="similarity">
    <text evidence="13">Belongs to the DIXDC1 family.</text>
</comment>
<comment type="subcellular location">
    <subcellularLocation>
        <location evidence="1">Cell junction</location>
        <location evidence="1">Focal adhesion</location>
    </subcellularLocation>
    <subcellularLocation>
        <location evidence="2">Cytoplasm</location>
        <location evidence="2">Cytoskeleton</location>
        <location evidence="2">Stress fiber</location>
    </subcellularLocation>
</comment>
<dbReference type="Pfam" id="PF00307">
    <property type="entry name" value="CH"/>
    <property type="match status" value="1"/>
</dbReference>
<dbReference type="Gene3D" id="1.10.418.10">
    <property type="entry name" value="Calponin-like domain"/>
    <property type="match status" value="1"/>
</dbReference>
<evidence type="ECO:0000259" key="21">
    <source>
        <dbReference type="PROSITE" id="PS50841"/>
    </source>
</evidence>
<dbReference type="PANTHER" id="PTHR10878:SF22">
    <property type="entry name" value="DIXIN"/>
    <property type="match status" value="1"/>
</dbReference>
<dbReference type="GO" id="GO:0001725">
    <property type="term" value="C:stress fiber"/>
    <property type="evidence" value="ECO:0007669"/>
    <property type="project" value="UniProtKB-SubCell"/>
</dbReference>
<keyword evidence="8" id="KW-0965">Cell junction</keyword>
<reference evidence="22" key="1">
    <citation type="submission" date="2025-08" db="UniProtKB">
        <authorList>
            <consortium name="Ensembl"/>
        </authorList>
    </citation>
    <scope>IDENTIFICATION</scope>
</reference>
<comment type="function">
    <text evidence="12">Positive effector of the Wnt signaling pathway; activates WNT3A signaling via DVL2. Regulates JNK activation by AXIN1 and DVL2.</text>
</comment>
<evidence type="ECO:0000256" key="2">
    <source>
        <dbReference type="ARBA" id="ARBA00004529"/>
    </source>
</evidence>
<dbReference type="SUPFAM" id="SSF54236">
    <property type="entry name" value="Ubiquitin-like"/>
    <property type="match status" value="1"/>
</dbReference>
<keyword evidence="10" id="KW-0009">Actin-binding</keyword>
<keyword evidence="6 17" id="KW-0879">Wnt signaling pathway</keyword>
<feature type="coiled-coil region" evidence="18">
    <location>
        <begin position="284"/>
        <end position="311"/>
    </location>
</feature>
<keyword evidence="4" id="KW-0963">Cytoplasm</keyword>
<dbReference type="InterPro" id="IPR038207">
    <property type="entry name" value="DIX_dom_sf"/>
</dbReference>
<dbReference type="Gene3D" id="2.40.240.130">
    <property type="match status" value="1"/>
</dbReference>
<evidence type="ECO:0000256" key="7">
    <source>
        <dbReference type="ARBA" id="ARBA00022843"/>
    </source>
</evidence>
<dbReference type="AlphaFoldDB" id="A0A8D2LNW7"/>
<feature type="domain" description="Calponin-homology (CH)" evidence="20">
    <location>
        <begin position="11"/>
        <end position="118"/>
    </location>
</feature>
<keyword evidence="5" id="KW-0597">Phosphoprotein</keyword>
<feature type="coiled-coil region" evidence="18">
    <location>
        <begin position="388"/>
        <end position="450"/>
    </location>
</feature>
<dbReference type="PROSITE" id="PS50021">
    <property type="entry name" value="CH"/>
    <property type="match status" value="1"/>
</dbReference>
<dbReference type="Pfam" id="PF00778">
    <property type="entry name" value="DIX"/>
    <property type="match status" value="1"/>
</dbReference>
<evidence type="ECO:0000256" key="13">
    <source>
        <dbReference type="ARBA" id="ARBA00060765"/>
    </source>
</evidence>
<feature type="compositionally biased region" description="Low complexity" evidence="19">
    <location>
        <begin position="210"/>
        <end position="228"/>
    </location>
</feature>
<keyword evidence="23" id="KW-1185">Reference proteome</keyword>
<evidence type="ECO:0000256" key="10">
    <source>
        <dbReference type="ARBA" id="ARBA00023203"/>
    </source>
</evidence>
<keyword evidence="9 18" id="KW-0175">Coiled coil</keyword>
<dbReference type="GO" id="GO:0060070">
    <property type="term" value="P:canonical Wnt signaling pathway"/>
    <property type="evidence" value="ECO:0007669"/>
    <property type="project" value="TreeGrafter"/>
</dbReference>
<dbReference type="Proteomes" id="UP000694545">
    <property type="component" value="Unplaced"/>
</dbReference>